<dbReference type="SUPFAM" id="SSF46689">
    <property type="entry name" value="Homeodomain-like"/>
    <property type="match status" value="1"/>
</dbReference>
<proteinExistence type="predicted"/>
<comment type="caution">
    <text evidence="2">The sequence shown here is derived from an EMBL/GenBank/DDBJ whole genome shotgun (WGS) entry which is preliminary data.</text>
</comment>
<keyword evidence="3" id="KW-1185">Reference proteome</keyword>
<protein>
    <submittedName>
        <fullName evidence="2">TetR/AcrR family transcriptional regulator</fullName>
    </submittedName>
</protein>
<name>A0A5C4VLU0_9ACTN</name>
<dbReference type="Gene3D" id="1.10.357.10">
    <property type="entry name" value="Tetracycline Repressor, domain 2"/>
    <property type="match status" value="1"/>
</dbReference>
<gene>
    <name evidence="2" type="ORF">FHP29_20380</name>
</gene>
<dbReference type="Proteomes" id="UP000313231">
    <property type="component" value="Unassembled WGS sequence"/>
</dbReference>
<feature type="domain" description="QsdR TetR regulatory C-terminal" evidence="1">
    <location>
        <begin position="78"/>
        <end position="188"/>
    </location>
</feature>
<dbReference type="InterPro" id="IPR009057">
    <property type="entry name" value="Homeodomain-like_sf"/>
</dbReference>
<dbReference type="EMBL" id="VDMP01000027">
    <property type="protein sequence ID" value="TNM36717.1"/>
    <property type="molecule type" value="Genomic_DNA"/>
</dbReference>
<dbReference type="AlphaFoldDB" id="A0A5C4VLU0"/>
<reference evidence="2 3" key="1">
    <citation type="journal article" date="2016" name="Int. J. Syst. Evol. Microbiol.">
        <title>Nocardioides albidus sp. nov., an actinobacterium isolated from garden soil.</title>
        <authorList>
            <person name="Singh H."/>
            <person name="Du J."/>
            <person name="Trinh H."/>
            <person name="Won K."/>
            <person name="Yang J.E."/>
            <person name="Yin C."/>
            <person name="Kook M."/>
            <person name="Yi T.H."/>
        </authorList>
    </citation>
    <scope>NUCLEOTIDE SEQUENCE [LARGE SCALE GENOMIC DNA]</scope>
    <source>
        <strain evidence="2 3">CCTCC AB 2015297</strain>
    </source>
</reference>
<evidence type="ECO:0000259" key="1">
    <source>
        <dbReference type="Pfam" id="PF18598"/>
    </source>
</evidence>
<organism evidence="2 3">
    <name type="scientific">Nocardioides albidus</name>
    <dbReference type="NCBI Taxonomy" id="1517589"/>
    <lineage>
        <taxon>Bacteria</taxon>
        <taxon>Bacillati</taxon>
        <taxon>Actinomycetota</taxon>
        <taxon>Actinomycetes</taxon>
        <taxon>Propionibacteriales</taxon>
        <taxon>Nocardioidaceae</taxon>
        <taxon>Nocardioides</taxon>
    </lineage>
</organism>
<evidence type="ECO:0000313" key="2">
    <source>
        <dbReference type="EMBL" id="TNM36717.1"/>
    </source>
</evidence>
<evidence type="ECO:0000313" key="3">
    <source>
        <dbReference type="Proteomes" id="UP000313231"/>
    </source>
</evidence>
<dbReference type="InterPro" id="IPR041485">
    <property type="entry name" value="TetR_C_36"/>
</dbReference>
<sequence length="189" mass="20973">MLSESTSRPDALTAFREARRAFMAGRRIEMQELAQDLGVSRATLFRWVGGRDQLLAEIIWSMTLPTFEAAVQTSRRKRGANRVASVLGDLAAFTVSSEPMMTFVQREPERALRLLTTQATDFQARLQALIEALLAEEIAAGRIDPPLPVHDLAYLTLRMSEAFVYSDVIAGETPDPGKVRQAVRALLRG</sequence>
<dbReference type="Pfam" id="PF18598">
    <property type="entry name" value="TetR_C_36"/>
    <property type="match status" value="1"/>
</dbReference>
<accession>A0A5C4VLU0</accession>